<organism evidence="2 3">
    <name type="scientific">Suillus placidus</name>
    <dbReference type="NCBI Taxonomy" id="48579"/>
    <lineage>
        <taxon>Eukaryota</taxon>
        <taxon>Fungi</taxon>
        <taxon>Dikarya</taxon>
        <taxon>Basidiomycota</taxon>
        <taxon>Agaricomycotina</taxon>
        <taxon>Agaricomycetes</taxon>
        <taxon>Agaricomycetidae</taxon>
        <taxon>Boletales</taxon>
        <taxon>Suillineae</taxon>
        <taxon>Suillaceae</taxon>
        <taxon>Suillus</taxon>
    </lineage>
</organism>
<keyword evidence="3" id="KW-1185">Reference proteome</keyword>
<protein>
    <submittedName>
        <fullName evidence="2">Uncharacterized protein</fullName>
    </submittedName>
</protein>
<dbReference type="EMBL" id="JABBWD010000001">
    <property type="protein sequence ID" value="KAG1783848.1"/>
    <property type="molecule type" value="Genomic_DNA"/>
</dbReference>
<accession>A0A9P7A7J4</accession>
<gene>
    <name evidence="2" type="ORF">EV702DRAFT_18839</name>
</gene>
<comment type="caution">
    <text evidence="2">The sequence shown here is derived from an EMBL/GenBank/DDBJ whole genome shotgun (WGS) entry which is preliminary data.</text>
</comment>
<dbReference type="OrthoDB" id="2690420at2759"/>
<sequence>MPRLSRQDIGKSGGLLSPSKTKMSAQKPVAAASSQAKKNVDYLRLRDLYDPDNRYSGLAQLGDTKVDSPDVRNEHGVEVLNVGEYMTKLQDGDVVEVEVILKLWNIRLPKDALPNSRDANGSRAYQLILRHTQLLPCAAYTKKSLHNSKGKRKATDELEGQSPAKNSKICDIFDIEMETDDE</sequence>
<dbReference type="AlphaFoldDB" id="A0A9P7A7J4"/>
<name>A0A9P7A7J4_9AGAM</name>
<feature type="region of interest" description="Disordered" evidence="1">
    <location>
        <begin position="1"/>
        <end position="34"/>
    </location>
</feature>
<evidence type="ECO:0000256" key="1">
    <source>
        <dbReference type="SAM" id="MobiDB-lite"/>
    </source>
</evidence>
<proteinExistence type="predicted"/>
<evidence type="ECO:0000313" key="2">
    <source>
        <dbReference type="EMBL" id="KAG1783848.1"/>
    </source>
</evidence>
<reference evidence="2" key="1">
    <citation type="journal article" date="2020" name="New Phytol.">
        <title>Comparative genomics reveals dynamic genome evolution in host specialist ectomycorrhizal fungi.</title>
        <authorList>
            <person name="Lofgren L.A."/>
            <person name="Nguyen N.H."/>
            <person name="Vilgalys R."/>
            <person name="Ruytinx J."/>
            <person name="Liao H.L."/>
            <person name="Branco S."/>
            <person name="Kuo A."/>
            <person name="LaButti K."/>
            <person name="Lipzen A."/>
            <person name="Andreopoulos W."/>
            <person name="Pangilinan J."/>
            <person name="Riley R."/>
            <person name="Hundley H."/>
            <person name="Na H."/>
            <person name="Barry K."/>
            <person name="Grigoriev I.V."/>
            <person name="Stajich J.E."/>
            <person name="Kennedy P.G."/>
        </authorList>
    </citation>
    <scope>NUCLEOTIDE SEQUENCE</scope>
    <source>
        <strain evidence="2">DOB743</strain>
    </source>
</reference>
<dbReference type="Proteomes" id="UP000714275">
    <property type="component" value="Unassembled WGS sequence"/>
</dbReference>
<evidence type="ECO:0000313" key="3">
    <source>
        <dbReference type="Proteomes" id="UP000714275"/>
    </source>
</evidence>